<dbReference type="OrthoDB" id="35259at2157"/>
<keyword evidence="2" id="KW-1185">Reference proteome</keyword>
<protein>
    <submittedName>
        <fullName evidence="1">DsrE/DsrF-like family protein</fullName>
    </submittedName>
</protein>
<evidence type="ECO:0000313" key="2">
    <source>
        <dbReference type="Proteomes" id="UP000184357"/>
    </source>
</evidence>
<dbReference type="STRING" id="43928.SAMN05443636_2693"/>
<reference evidence="1 2" key="1">
    <citation type="submission" date="2016-11" db="EMBL/GenBank/DDBJ databases">
        <authorList>
            <person name="Jaros S."/>
            <person name="Januszkiewicz K."/>
            <person name="Wedrychowicz H."/>
        </authorList>
    </citation>
    <scope>NUCLEOTIDE SEQUENCE [LARGE SCALE GENOMIC DNA]</scope>
    <source>
        <strain evidence="1 2">DSM 9297</strain>
    </source>
</reference>
<organism evidence="1 2">
    <name type="scientific">Halobaculum gomorrense</name>
    <dbReference type="NCBI Taxonomy" id="43928"/>
    <lineage>
        <taxon>Archaea</taxon>
        <taxon>Methanobacteriati</taxon>
        <taxon>Methanobacteriota</taxon>
        <taxon>Stenosarchaea group</taxon>
        <taxon>Halobacteria</taxon>
        <taxon>Halobacteriales</taxon>
        <taxon>Haloferacaceae</taxon>
        <taxon>Halobaculum</taxon>
    </lineage>
</organism>
<dbReference type="InterPro" id="IPR027396">
    <property type="entry name" value="DsrEFH-like"/>
</dbReference>
<dbReference type="RefSeq" id="WP_073310467.1">
    <property type="nucleotide sequence ID" value="NZ_FQWV01000008.1"/>
</dbReference>
<dbReference type="SUPFAM" id="SSF75169">
    <property type="entry name" value="DsrEFH-like"/>
    <property type="match status" value="1"/>
</dbReference>
<dbReference type="AlphaFoldDB" id="A0A1M5TG26"/>
<name>A0A1M5TG26_9EURY</name>
<gene>
    <name evidence="1" type="ORF">SAMN05443636_2693</name>
</gene>
<evidence type="ECO:0000313" key="1">
    <source>
        <dbReference type="EMBL" id="SHH49591.1"/>
    </source>
</evidence>
<sequence length="120" mass="12868">MARYAILLNAGPAGVGPPVNALQYALRLDDHGHEVSVFLDGPATKWPGELESMADHPLREYYDEARERSLIAGACGFCAHRYGVGDTCLDAGLRLYGGPDEHGPDVGRLATDGYRLLTVG</sequence>
<dbReference type="Proteomes" id="UP000184357">
    <property type="component" value="Unassembled WGS sequence"/>
</dbReference>
<accession>A0A1M5TG26</accession>
<dbReference type="Gene3D" id="3.40.1260.10">
    <property type="entry name" value="DsrEFH-like"/>
    <property type="match status" value="1"/>
</dbReference>
<dbReference type="EMBL" id="FQWV01000008">
    <property type="protein sequence ID" value="SHH49591.1"/>
    <property type="molecule type" value="Genomic_DNA"/>
</dbReference>
<dbReference type="Pfam" id="PF02635">
    <property type="entry name" value="DsrE"/>
    <property type="match status" value="1"/>
</dbReference>
<dbReference type="InterPro" id="IPR003787">
    <property type="entry name" value="Sulphur_relay_DsrE/F-like"/>
</dbReference>
<proteinExistence type="predicted"/>